<feature type="compositionally biased region" description="Polar residues" evidence="1">
    <location>
        <begin position="41"/>
        <end position="55"/>
    </location>
</feature>
<dbReference type="AlphaFoldDB" id="A0A1Z4JH60"/>
<reference evidence="2 3" key="1">
    <citation type="submission" date="2017-06" db="EMBL/GenBank/DDBJ databases">
        <title>Genome sequencing of cyanobaciteial culture collection at National Institute for Environmental Studies (NIES).</title>
        <authorList>
            <person name="Hirose Y."/>
            <person name="Shimura Y."/>
            <person name="Fujisawa T."/>
            <person name="Nakamura Y."/>
            <person name="Kawachi M."/>
        </authorList>
    </citation>
    <scope>NUCLEOTIDE SEQUENCE [LARGE SCALE GENOMIC DNA]</scope>
    <source>
        <strain evidence="2 3">NIES-2135</strain>
    </source>
</reference>
<feature type="compositionally biased region" description="Low complexity" evidence="1">
    <location>
        <begin position="80"/>
        <end position="98"/>
    </location>
</feature>
<accession>A0A1Z4JH60</accession>
<dbReference type="Proteomes" id="UP000217895">
    <property type="component" value="Chromosome"/>
</dbReference>
<proteinExistence type="predicted"/>
<dbReference type="EMBL" id="AP018203">
    <property type="protein sequence ID" value="BAY56008.1"/>
    <property type="molecule type" value="Genomic_DNA"/>
</dbReference>
<organism evidence="2 3">
    <name type="scientific">Leptolyngbya boryana NIES-2135</name>
    <dbReference type="NCBI Taxonomy" id="1973484"/>
    <lineage>
        <taxon>Bacteria</taxon>
        <taxon>Bacillati</taxon>
        <taxon>Cyanobacteriota</taxon>
        <taxon>Cyanophyceae</taxon>
        <taxon>Leptolyngbyales</taxon>
        <taxon>Leptolyngbyaceae</taxon>
        <taxon>Leptolyngbya group</taxon>
        <taxon>Leptolyngbya</taxon>
    </lineage>
</organism>
<evidence type="ECO:0000313" key="2">
    <source>
        <dbReference type="EMBL" id="BAY56008.1"/>
    </source>
</evidence>
<gene>
    <name evidence="2" type="ORF">NIES2135_28350</name>
</gene>
<keyword evidence="3" id="KW-1185">Reference proteome</keyword>
<name>A0A1Z4JH60_LEPBY</name>
<protein>
    <submittedName>
        <fullName evidence="2">Uncharacterized protein</fullName>
    </submittedName>
</protein>
<sequence length="223" mass="23744">MKVNSTVALTFTLLALMLGAGVFTATWGYAIGREALKGITQPDSRPTNKGTAKNSSGREELVILKEEDIIKSVKEKINATGRAGSASTSSNTSAAPPAKSEKSVATVTTAKLPILTRSNDVAMEVTGIRKQGDSMLLDVAMKNDGSQPVKFLYSFLNVTDDKGRLIVAETTGLPSELPAKSDRLSGTISIPTSMLDDAQKLSIQLSDYPDQKLQLKMADIPIK</sequence>
<feature type="region of interest" description="Disordered" evidence="1">
    <location>
        <begin position="39"/>
        <end position="58"/>
    </location>
</feature>
<feature type="region of interest" description="Disordered" evidence="1">
    <location>
        <begin position="80"/>
        <end position="104"/>
    </location>
</feature>
<evidence type="ECO:0000313" key="3">
    <source>
        <dbReference type="Proteomes" id="UP000217895"/>
    </source>
</evidence>
<evidence type="ECO:0000256" key="1">
    <source>
        <dbReference type="SAM" id="MobiDB-lite"/>
    </source>
</evidence>